<name>A0ABP0WVW6_9BRYO</name>
<accession>A0ABP0WVW6</accession>
<evidence type="ECO:0000313" key="5">
    <source>
        <dbReference type="Proteomes" id="UP001497444"/>
    </source>
</evidence>
<dbReference type="SUPFAM" id="SSF51735">
    <property type="entry name" value="NAD(P)-binding Rossmann-fold domains"/>
    <property type="match status" value="1"/>
</dbReference>
<protein>
    <submittedName>
        <fullName evidence="4">Uncharacterized protein</fullName>
    </submittedName>
</protein>
<evidence type="ECO:0000256" key="3">
    <source>
        <dbReference type="ARBA" id="ARBA00023002"/>
    </source>
</evidence>
<organism evidence="4 5">
    <name type="scientific">Sphagnum jensenii</name>
    <dbReference type="NCBI Taxonomy" id="128206"/>
    <lineage>
        <taxon>Eukaryota</taxon>
        <taxon>Viridiplantae</taxon>
        <taxon>Streptophyta</taxon>
        <taxon>Embryophyta</taxon>
        <taxon>Bryophyta</taxon>
        <taxon>Sphagnophytina</taxon>
        <taxon>Sphagnopsida</taxon>
        <taxon>Sphagnales</taxon>
        <taxon>Sphagnaceae</taxon>
        <taxon>Sphagnum</taxon>
    </lineage>
</organism>
<dbReference type="InterPro" id="IPR036291">
    <property type="entry name" value="NAD(P)-bd_dom_sf"/>
</dbReference>
<proteinExistence type="predicted"/>
<gene>
    <name evidence="4" type="ORF">CSSPJE1EN1_LOCUS16474</name>
</gene>
<keyword evidence="2" id="KW-0862">Zinc</keyword>
<dbReference type="PANTHER" id="PTHR42683">
    <property type="entry name" value="ALDEHYDE REDUCTASE"/>
    <property type="match status" value="1"/>
</dbReference>
<dbReference type="Proteomes" id="UP001497444">
    <property type="component" value="Chromosome 3"/>
</dbReference>
<evidence type="ECO:0000256" key="1">
    <source>
        <dbReference type="ARBA" id="ARBA00022723"/>
    </source>
</evidence>
<keyword evidence="3" id="KW-0560">Oxidoreductase</keyword>
<dbReference type="EMBL" id="OZ020098">
    <property type="protein sequence ID" value="CAK9270996.1"/>
    <property type="molecule type" value="Genomic_DNA"/>
</dbReference>
<evidence type="ECO:0000313" key="4">
    <source>
        <dbReference type="EMBL" id="CAK9270996.1"/>
    </source>
</evidence>
<dbReference type="InterPro" id="IPR047109">
    <property type="entry name" value="CAD-like"/>
</dbReference>
<evidence type="ECO:0000256" key="2">
    <source>
        <dbReference type="ARBA" id="ARBA00022833"/>
    </source>
</evidence>
<dbReference type="Gene3D" id="3.40.50.720">
    <property type="entry name" value="NAD(P)-binding Rossmann-like Domain"/>
    <property type="match status" value="1"/>
</dbReference>
<keyword evidence="5" id="KW-1185">Reference proteome</keyword>
<sequence length="126" mass="13732">MGTSLDLEVLIWCSWNSLMIYVFRMWAFGQAAASTIDYMIDSVAAAHPSDPYLSTAKIDDRLVVVGNPDKPLSINALSLINAQPDVGGSGIGGIKETQKMVDFCGKHNITCMIEKIPMSYLNTAME</sequence>
<reference evidence="4" key="1">
    <citation type="submission" date="2024-02" db="EMBL/GenBank/DDBJ databases">
        <authorList>
            <consortium name="ELIXIR-Norway"/>
            <consortium name="Elixir Norway"/>
        </authorList>
    </citation>
    <scope>NUCLEOTIDE SEQUENCE</scope>
</reference>
<dbReference type="Gene3D" id="3.90.180.10">
    <property type="entry name" value="Medium-chain alcohol dehydrogenases, catalytic domain"/>
    <property type="match status" value="1"/>
</dbReference>
<keyword evidence="1" id="KW-0479">Metal-binding</keyword>